<dbReference type="PROSITE" id="PS00061">
    <property type="entry name" value="ADH_SHORT"/>
    <property type="match status" value="1"/>
</dbReference>
<evidence type="ECO:0000313" key="6">
    <source>
        <dbReference type="EMBL" id="BCI91293.1"/>
    </source>
</evidence>
<dbReference type="PRINTS" id="PR00081">
    <property type="entry name" value="GDHRDH"/>
</dbReference>
<keyword evidence="3" id="KW-0520">NAD</keyword>
<keyword evidence="7" id="KW-1185">Reference proteome</keyword>
<reference evidence="6 7" key="1">
    <citation type="submission" date="2020-07" db="EMBL/GenBank/DDBJ databases">
        <title>Mycobacterium kansasii (former subtype) with zoonotic potential isolated from diseased indoor pet cat, Japan.</title>
        <authorList>
            <person name="Fukano H."/>
            <person name="Terazono T."/>
            <person name="Hoshino Y."/>
        </authorList>
    </citation>
    <scope>NUCLEOTIDE SEQUENCE [LARGE SCALE GENOMIC DNA]</scope>
    <source>
        <strain evidence="6 7">Kuro-I</strain>
    </source>
</reference>
<accession>A0A7G1IN68</accession>
<gene>
    <name evidence="6" type="ORF">NIIDMKKI_64990</name>
</gene>
<dbReference type="InterPro" id="IPR036291">
    <property type="entry name" value="NAD(P)-bd_dom_sf"/>
</dbReference>
<dbReference type="EMBL" id="AP023343">
    <property type="protein sequence ID" value="BCI91293.1"/>
    <property type="molecule type" value="Genomic_DNA"/>
</dbReference>
<dbReference type="PRINTS" id="PR00080">
    <property type="entry name" value="SDRFAMILY"/>
</dbReference>
<comment type="similarity">
    <text evidence="1 4">Belongs to the short-chain dehydrogenases/reductases (SDR) family.</text>
</comment>
<dbReference type="SUPFAM" id="SSF51735">
    <property type="entry name" value="NAD(P)-binding Rossmann-fold domains"/>
    <property type="match status" value="1"/>
</dbReference>
<name>A0A7G1IN68_MYCKA</name>
<dbReference type="SMART" id="SM00822">
    <property type="entry name" value="PKS_KR"/>
    <property type="match status" value="1"/>
</dbReference>
<sequence>MVALKMLIAGVFAAGVVVATGTPMAQAEPLTPARRSTSAMGRMIGRARTAAASGRPEQRSHLAVSWGASGASAFPGAFAHNALEPTPSAKYAPLQTVSRLIRWCVEGRAWLLTLPPMGALDGRVALITGGARGQGRAHALALAAEGADIVVGDVPAPMANLSYPLGTEDELRHTAKLVEELGRRCLPIILDVRAPAQVSAAVEQTLNDLGSLDIVVANAGIVSTGPLEEVSDQVWQQLVDTNLTGTFHTLRAAIPVMRRQRYGRIVVTSSMGGRMGIPELAAYNATKWGVIGLAKSLALEVAKEGITVNVVCPTTTQTPMVQPTGSDDVPDDLVRRMMKGNPIPLPWLQPEDVSRAVVYLVTDPGVVTGSVLEIGLGSSARMH</sequence>
<dbReference type="InterPro" id="IPR023985">
    <property type="entry name" value="SDR_subfam_1"/>
</dbReference>
<dbReference type="PANTHER" id="PTHR42760:SF133">
    <property type="entry name" value="3-OXOACYL-[ACYL-CARRIER-PROTEIN] REDUCTASE"/>
    <property type="match status" value="1"/>
</dbReference>
<dbReference type="InterPro" id="IPR020904">
    <property type="entry name" value="Sc_DH/Rdtase_CS"/>
</dbReference>
<dbReference type="CDD" id="cd05233">
    <property type="entry name" value="SDR_c"/>
    <property type="match status" value="1"/>
</dbReference>
<evidence type="ECO:0000313" key="7">
    <source>
        <dbReference type="Proteomes" id="UP000516380"/>
    </source>
</evidence>
<dbReference type="AlphaFoldDB" id="A0A7G1IN68"/>
<protein>
    <recommendedName>
        <fullName evidence="5">Ketoreductase domain-containing protein</fullName>
    </recommendedName>
</protein>
<evidence type="ECO:0000256" key="4">
    <source>
        <dbReference type="RuleBase" id="RU000363"/>
    </source>
</evidence>
<dbReference type="InterPro" id="IPR057326">
    <property type="entry name" value="KR_dom"/>
</dbReference>
<organism evidence="6 7">
    <name type="scientific">Mycobacterium kansasii</name>
    <dbReference type="NCBI Taxonomy" id="1768"/>
    <lineage>
        <taxon>Bacteria</taxon>
        <taxon>Bacillati</taxon>
        <taxon>Actinomycetota</taxon>
        <taxon>Actinomycetes</taxon>
        <taxon>Mycobacteriales</taxon>
        <taxon>Mycobacteriaceae</taxon>
        <taxon>Mycobacterium</taxon>
    </lineage>
</organism>
<feature type="domain" description="Ketoreductase" evidence="5">
    <location>
        <begin position="123"/>
        <end position="314"/>
    </location>
</feature>
<dbReference type="FunFam" id="3.40.50.720:FF:000084">
    <property type="entry name" value="Short-chain dehydrogenase reductase"/>
    <property type="match status" value="1"/>
</dbReference>
<evidence type="ECO:0000256" key="3">
    <source>
        <dbReference type="ARBA" id="ARBA00023027"/>
    </source>
</evidence>
<proteinExistence type="inferred from homology"/>
<dbReference type="PANTHER" id="PTHR42760">
    <property type="entry name" value="SHORT-CHAIN DEHYDROGENASES/REDUCTASES FAMILY MEMBER"/>
    <property type="match status" value="1"/>
</dbReference>
<evidence type="ECO:0000256" key="2">
    <source>
        <dbReference type="ARBA" id="ARBA00023002"/>
    </source>
</evidence>
<dbReference type="InterPro" id="IPR002347">
    <property type="entry name" value="SDR_fam"/>
</dbReference>
<dbReference type="GO" id="GO:0016616">
    <property type="term" value="F:oxidoreductase activity, acting on the CH-OH group of donors, NAD or NADP as acceptor"/>
    <property type="evidence" value="ECO:0007669"/>
    <property type="project" value="TreeGrafter"/>
</dbReference>
<dbReference type="Gene3D" id="3.40.50.720">
    <property type="entry name" value="NAD(P)-binding Rossmann-like Domain"/>
    <property type="match status" value="1"/>
</dbReference>
<keyword evidence="2" id="KW-0560">Oxidoreductase</keyword>
<dbReference type="Pfam" id="PF00106">
    <property type="entry name" value="adh_short"/>
    <property type="match status" value="1"/>
</dbReference>
<evidence type="ECO:0000256" key="1">
    <source>
        <dbReference type="ARBA" id="ARBA00006484"/>
    </source>
</evidence>
<dbReference type="NCBIfam" id="TIGR03971">
    <property type="entry name" value="SDR_subfam_1"/>
    <property type="match status" value="1"/>
</dbReference>
<dbReference type="Proteomes" id="UP000516380">
    <property type="component" value="Chromosome"/>
</dbReference>
<evidence type="ECO:0000259" key="5">
    <source>
        <dbReference type="SMART" id="SM00822"/>
    </source>
</evidence>